<feature type="transmembrane region" description="Helical" evidence="4">
    <location>
        <begin position="803"/>
        <end position="826"/>
    </location>
</feature>
<comment type="caution">
    <text evidence="6">The sequence shown here is derived from an EMBL/GenBank/DDBJ whole genome shotgun (WGS) entry which is preliminary data.</text>
</comment>
<dbReference type="InterPro" id="IPR055355">
    <property type="entry name" value="ZP-C"/>
</dbReference>
<reference evidence="6" key="1">
    <citation type="submission" date="2022-12" db="EMBL/GenBank/DDBJ databases">
        <title>Genome assemblies of Blomia tropicalis.</title>
        <authorList>
            <person name="Cui Y."/>
        </authorList>
    </citation>
    <scope>NUCLEOTIDE SEQUENCE</scope>
    <source>
        <tissue evidence="6">Adult mites</tissue>
    </source>
</reference>
<dbReference type="InterPro" id="IPR001507">
    <property type="entry name" value="ZP_dom"/>
</dbReference>
<organism evidence="6 7">
    <name type="scientific">Blomia tropicalis</name>
    <name type="common">Mite</name>
    <dbReference type="NCBI Taxonomy" id="40697"/>
    <lineage>
        <taxon>Eukaryota</taxon>
        <taxon>Metazoa</taxon>
        <taxon>Ecdysozoa</taxon>
        <taxon>Arthropoda</taxon>
        <taxon>Chelicerata</taxon>
        <taxon>Arachnida</taxon>
        <taxon>Acari</taxon>
        <taxon>Acariformes</taxon>
        <taxon>Sarcoptiformes</taxon>
        <taxon>Astigmata</taxon>
        <taxon>Glycyphagoidea</taxon>
        <taxon>Echimyopodidae</taxon>
        <taxon>Blomia</taxon>
    </lineage>
</organism>
<evidence type="ECO:0000313" key="7">
    <source>
        <dbReference type="Proteomes" id="UP001142055"/>
    </source>
</evidence>
<keyword evidence="7" id="KW-1185">Reference proteome</keyword>
<dbReference type="InterPro" id="IPR056953">
    <property type="entry name" value="CUT_N"/>
</dbReference>
<dbReference type="PANTHER" id="PTHR46560">
    <property type="entry name" value="CYPHER, ISOFORM B"/>
    <property type="match status" value="1"/>
</dbReference>
<dbReference type="GO" id="GO:0019787">
    <property type="term" value="F:ubiquitin-like protein transferase activity"/>
    <property type="evidence" value="ECO:0007669"/>
    <property type="project" value="InterPro"/>
</dbReference>
<feature type="region of interest" description="Disordered" evidence="3">
    <location>
        <begin position="697"/>
        <end position="730"/>
    </location>
</feature>
<dbReference type="Pfam" id="PF25057">
    <property type="entry name" value="CUT_N"/>
    <property type="match status" value="1"/>
</dbReference>
<evidence type="ECO:0000256" key="3">
    <source>
        <dbReference type="SAM" id="MobiDB-lite"/>
    </source>
</evidence>
<protein>
    <recommendedName>
        <fullName evidence="5">ZP domain-containing protein</fullName>
    </recommendedName>
</protein>
<evidence type="ECO:0000256" key="4">
    <source>
        <dbReference type="SAM" id="Phobius"/>
    </source>
</evidence>
<keyword evidence="2" id="KW-0072">Autophagy</keyword>
<dbReference type="Gene3D" id="3.30.1460.50">
    <property type="match status" value="1"/>
</dbReference>
<evidence type="ECO:0000259" key="5">
    <source>
        <dbReference type="PROSITE" id="PS51034"/>
    </source>
</evidence>
<dbReference type="GO" id="GO:0006914">
    <property type="term" value="P:autophagy"/>
    <property type="evidence" value="ECO:0007669"/>
    <property type="project" value="UniProtKB-KW"/>
</dbReference>
<evidence type="ECO:0000313" key="6">
    <source>
        <dbReference type="EMBL" id="KAJ6223878.1"/>
    </source>
</evidence>
<dbReference type="PROSITE" id="PS51034">
    <property type="entry name" value="ZP_2"/>
    <property type="match status" value="1"/>
</dbReference>
<feature type="domain" description="ZP" evidence="5">
    <location>
        <begin position="417"/>
        <end position="673"/>
    </location>
</feature>
<dbReference type="PANTHER" id="PTHR46560:SF2">
    <property type="entry name" value="DUSKY-LIKE, ISOFORM A"/>
    <property type="match status" value="1"/>
</dbReference>
<keyword evidence="4" id="KW-0472">Membrane</keyword>
<name>A0A9Q0MCR4_BLOTA</name>
<keyword evidence="4" id="KW-1133">Transmembrane helix</keyword>
<dbReference type="SMART" id="SM00241">
    <property type="entry name" value="ZP"/>
    <property type="match status" value="1"/>
</dbReference>
<dbReference type="Proteomes" id="UP001142055">
    <property type="component" value="Chromosome 1"/>
</dbReference>
<evidence type="ECO:0000256" key="2">
    <source>
        <dbReference type="ARBA" id="ARBA00023006"/>
    </source>
</evidence>
<accession>A0A9Q0MCR4</accession>
<feature type="compositionally biased region" description="Polar residues" evidence="3">
    <location>
        <begin position="703"/>
        <end position="715"/>
    </location>
</feature>
<dbReference type="FunFam" id="3.30.1460.50:FF:000003">
    <property type="entry name" value="Autophagy-related protein 3"/>
    <property type="match status" value="1"/>
</dbReference>
<dbReference type="Pfam" id="PF00100">
    <property type="entry name" value="Zona_pellucida"/>
    <property type="match status" value="1"/>
</dbReference>
<dbReference type="Pfam" id="PF03987">
    <property type="entry name" value="Autophagy_act_C"/>
    <property type="match status" value="1"/>
</dbReference>
<evidence type="ECO:0000256" key="1">
    <source>
        <dbReference type="ARBA" id="ARBA00022786"/>
    </source>
</evidence>
<sequence length="880" mass="99353">MFIRVAEYFTPILKESKFKETGVITPEEFVAAGDHLVHHCPTWKWQTGDKSKVKPFLPEDKQYLITKNVPCFKRFKDVESMKFHEYLIDENDGEGGWVDTHYFNDSKENEVDVSVGVEAKEDIDSIETKITKSSIDVAQDDECDSECEDIENYMKDELDDHNDESAIDVTKLSQAVNQLNLPNDSHLDGGNIVQTRTYDLYITYDKFYQTPRLWLVGYNEHNKPLSIDEMYEDISQDHAKKTVTMEWHPHIPGMMASVHPCRHAEMMKKIIRTMGDNGKQLEVYNYLIIFLKFVQSVIPTIQYDYTQNFSIHEHDSHSAAVVDCKEIDSKSDLLQEESMSIPAEHRTFADLDIPGDLMARKNVGQHVKYEPSTNEVWPYSRSEASQIKASILSFYSIDHHLISVASVIGSGLAINVKCEKNLMKVNIEFDRPFNGLVFSKGHYSDPKCVHLPAGTGQLQANFEIFLGSCGMTSSEQTGTASTSAGLFIENTIIVQYDPQVQEIWDQARRLRCTWWDFYEKQISFRPFNVDMLDAVTANFLGDNIQCWMQIQVGKGPWASEVAGIVKIGQTMTMVLAIKDEENKFDMLVRNCIAHDGKHQPIQLVDEFGCIVRSKIMSRFQKVKNFGNSATVVSYAYFQAFKFPDSMNVHFQCVIQVCRSECPQPTCENDSANGEFMGNARDGGPFHPDDKKFTNRIGNIQARRMNSNTTSPNVTGRSERNDHYLLGGTGGMPRSLNLNKLRRRRAVPQTDVSTQKMIQVVAPGDVAFNLPLSGPDGVVQSGDVVQRKISEDHGNVICMSTTGFVAGLVFLILLLLLTCIITVFLVIRLRNLSSSSSKEHQMSVSLHCPHHPNTACGCELSLVQPQYYVQIPAMHIGNVAS</sequence>
<dbReference type="AlphaFoldDB" id="A0A9Q0MCR4"/>
<keyword evidence="4" id="KW-0812">Transmembrane</keyword>
<keyword evidence="1" id="KW-0833">Ubl conjugation pathway</keyword>
<proteinExistence type="predicted"/>
<dbReference type="EMBL" id="JAPWDV010000001">
    <property type="protein sequence ID" value="KAJ6223878.1"/>
    <property type="molecule type" value="Genomic_DNA"/>
</dbReference>
<dbReference type="InterPro" id="IPR007135">
    <property type="entry name" value="Atg3/Atg10"/>
</dbReference>
<gene>
    <name evidence="6" type="ORF">RDWZM_002423</name>
</gene>